<evidence type="ECO:0000256" key="1">
    <source>
        <dbReference type="ARBA" id="ARBA00005439"/>
    </source>
</evidence>
<protein>
    <recommendedName>
        <fullName evidence="7">Translation initiation factor 3 N-terminal domain-containing protein</fullName>
    </recommendedName>
</protein>
<comment type="similarity">
    <text evidence="1">Belongs to the IF-3 family.</text>
</comment>
<dbReference type="GO" id="GO:0032790">
    <property type="term" value="P:ribosome disassembly"/>
    <property type="evidence" value="ECO:0007669"/>
    <property type="project" value="TreeGrafter"/>
</dbReference>
<dbReference type="GO" id="GO:0043022">
    <property type="term" value="F:ribosome binding"/>
    <property type="evidence" value="ECO:0007669"/>
    <property type="project" value="TreeGrafter"/>
</dbReference>
<gene>
    <name evidence="5" type="ORF">B0H16DRAFT_1428749</name>
</gene>
<dbReference type="GO" id="GO:0003743">
    <property type="term" value="F:translation initiation factor activity"/>
    <property type="evidence" value="ECO:0007669"/>
    <property type="project" value="UniProtKB-KW"/>
</dbReference>
<evidence type="ECO:0008006" key="7">
    <source>
        <dbReference type="Google" id="ProtNLM"/>
    </source>
</evidence>
<name>A0AAD7HV83_9AGAR</name>
<evidence type="ECO:0000313" key="5">
    <source>
        <dbReference type="EMBL" id="KAJ7727902.1"/>
    </source>
</evidence>
<keyword evidence="6" id="KW-1185">Reference proteome</keyword>
<sequence length="284" mass="32247">MSTFSAFRLAARTLLHPGRPTPHLPCQNAIALHHHARFKSKKRHEARVNLRNDKIPYSEVSLVKDNVLVKTSLAHLLASIKLKEQCVELVAEDPIPIVRVVNKKDVFAREKQKKIKQREVARKNIVKEVQLTWWSEPSDMEHKIARVRTYLEMGARVDIVFSSKPNTPPPPMKVRKERVQNTIELMEGVATLWKPVEWRKSMAAIYLQGIGNGAAVTEEVEGEEVGEEAVAAVEDAVAEVPVEVVPAVERAPRRPQPPHMQPKPKNYIDLSQYGYTPPARRLKR</sequence>
<dbReference type="PANTHER" id="PTHR10938:SF0">
    <property type="entry name" value="TRANSLATION INITIATION FACTOR IF-3, MITOCHONDRIAL"/>
    <property type="match status" value="1"/>
</dbReference>
<dbReference type="Proteomes" id="UP001215598">
    <property type="component" value="Unassembled WGS sequence"/>
</dbReference>
<dbReference type="InterPro" id="IPR001288">
    <property type="entry name" value="Translation_initiation_fac_3"/>
</dbReference>
<dbReference type="EMBL" id="JARKIB010000176">
    <property type="protein sequence ID" value="KAJ7727902.1"/>
    <property type="molecule type" value="Genomic_DNA"/>
</dbReference>
<dbReference type="InterPro" id="IPR036788">
    <property type="entry name" value="T_IF-3_C_sf"/>
</dbReference>
<accession>A0AAD7HV83</accession>
<dbReference type="Gene3D" id="3.30.110.10">
    <property type="entry name" value="Translation initiation factor 3 (IF-3), C-terminal domain"/>
    <property type="match status" value="1"/>
</dbReference>
<organism evidence="5 6">
    <name type="scientific">Mycena metata</name>
    <dbReference type="NCBI Taxonomy" id="1033252"/>
    <lineage>
        <taxon>Eukaryota</taxon>
        <taxon>Fungi</taxon>
        <taxon>Dikarya</taxon>
        <taxon>Basidiomycota</taxon>
        <taxon>Agaricomycotina</taxon>
        <taxon>Agaricomycetes</taxon>
        <taxon>Agaricomycetidae</taxon>
        <taxon>Agaricales</taxon>
        <taxon>Marasmiineae</taxon>
        <taxon>Mycenaceae</taxon>
        <taxon>Mycena</taxon>
    </lineage>
</organism>
<dbReference type="GO" id="GO:0005739">
    <property type="term" value="C:mitochondrion"/>
    <property type="evidence" value="ECO:0007669"/>
    <property type="project" value="TreeGrafter"/>
</dbReference>
<dbReference type="GO" id="GO:0070124">
    <property type="term" value="P:mitochondrial translational initiation"/>
    <property type="evidence" value="ECO:0007669"/>
    <property type="project" value="TreeGrafter"/>
</dbReference>
<keyword evidence="2" id="KW-0396">Initiation factor</keyword>
<evidence type="ECO:0000256" key="3">
    <source>
        <dbReference type="ARBA" id="ARBA00022917"/>
    </source>
</evidence>
<dbReference type="AlphaFoldDB" id="A0AAD7HV83"/>
<reference evidence="5" key="1">
    <citation type="submission" date="2023-03" db="EMBL/GenBank/DDBJ databases">
        <title>Massive genome expansion in bonnet fungi (Mycena s.s.) driven by repeated elements and novel gene families across ecological guilds.</title>
        <authorList>
            <consortium name="Lawrence Berkeley National Laboratory"/>
            <person name="Harder C.B."/>
            <person name="Miyauchi S."/>
            <person name="Viragh M."/>
            <person name="Kuo A."/>
            <person name="Thoen E."/>
            <person name="Andreopoulos B."/>
            <person name="Lu D."/>
            <person name="Skrede I."/>
            <person name="Drula E."/>
            <person name="Henrissat B."/>
            <person name="Morin E."/>
            <person name="Kohler A."/>
            <person name="Barry K."/>
            <person name="LaButti K."/>
            <person name="Morin E."/>
            <person name="Salamov A."/>
            <person name="Lipzen A."/>
            <person name="Mereny Z."/>
            <person name="Hegedus B."/>
            <person name="Baldrian P."/>
            <person name="Stursova M."/>
            <person name="Weitz H."/>
            <person name="Taylor A."/>
            <person name="Grigoriev I.V."/>
            <person name="Nagy L.G."/>
            <person name="Martin F."/>
            <person name="Kauserud H."/>
        </authorList>
    </citation>
    <scope>NUCLEOTIDE SEQUENCE</scope>
    <source>
        <strain evidence="5">CBHHK182m</strain>
    </source>
</reference>
<dbReference type="SUPFAM" id="SSF55200">
    <property type="entry name" value="Translation initiation factor IF3, C-terminal domain"/>
    <property type="match status" value="1"/>
</dbReference>
<evidence type="ECO:0000256" key="2">
    <source>
        <dbReference type="ARBA" id="ARBA00022540"/>
    </source>
</evidence>
<comment type="caution">
    <text evidence="5">The sequence shown here is derived from an EMBL/GenBank/DDBJ whole genome shotgun (WGS) entry which is preliminary data.</text>
</comment>
<proteinExistence type="inferred from homology"/>
<evidence type="ECO:0000313" key="6">
    <source>
        <dbReference type="Proteomes" id="UP001215598"/>
    </source>
</evidence>
<evidence type="ECO:0000256" key="4">
    <source>
        <dbReference type="SAM" id="MobiDB-lite"/>
    </source>
</evidence>
<dbReference type="PANTHER" id="PTHR10938">
    <property type="entry name" value="TRANSLATION INITIATION FACTOR IF-3"/>
    <property type="match status" value="1"/>
</dbReference>
<feature type="region of interest" description="Disordered" evidence="4">
    <location>
        <begin position="247"/>
        <end position="284"/>
    </location>
</feature>
<keyword evidence="3" id="KW-0648">Protein biosynthesis</keyword>